<gene>
    <name evidence="2" type="ORF">PEL8287_03691</name>
</gene>
<evidence type="ECO:0000259" key="1">
    <source>
        <dbReference type="Pfam" id="PF12728"/>
    </source>
</evidence>
<evidence type="ECO:0000313" key="2">
    <source>
        <dbReference type="EMBL" id="SLN66610.1"/>
    </source>
</evidence>
<accession>A0A1Y5TPE4</accession>
<dbReference type="InterPro" id="IPR009061">
    <property type="entry name" value="DNA-bd_dom_put_sf"/>
</dbReference>
<dbReference type="SUPFAM" id="SSF46955">
    <property type="entry name" value="Putative DNA-binding domain"/>
    <property type="match status" value="1"/>
</dbReference>
<dbReference type="OrthoDB" id="194758at2"/>
<dbReference type="AlphaFoldDB" id="A0A1Y5TPE4"/>
<proteinExistence type="predicted"/>
<organism evidence="2 3">
    <name type="scientific">Roseovarius litorisediminis</name>
    <dbReference type="NCBI Taxonomy" id="1312363"/>
    <lineage>
        <taxon>Bacteria</taxon>
        <taxon>Pseudomonadati</taxon>
        <taxon>Pseudomonadota</taxon>
        <taxon>Alphaproteobacteria</taxon>
        <taxon>Rhodobacterales</taxon>
        <taxon>Roseobacteraceae</taxon>
        <taxon>Roseovarius</taxon>
    </lineage>
</organism>
<dbReference type="InterPro" id="IPR041657">
    <property type="entry name" value="HTH_17"/>
</dbReference>
<feature type="domain" description="Helix-turn-helix" evidence="1">
    <location>
        <begin position="31"/>
        <end position="82"/>
    </location>
</feature>
<dbReference type="RefSeq" id="WP_139837861.1">
    <property type="nucleotide sequence ID" value="NZ_FWFL01000013.1"/>
</dbReference>
<reference evidence="2 3" key="1">
    <citation type="submission" date="2017-03" db="EMBL/GenBank/DDBJ databases">
        <authorList>
            <person name="Afonso C.L."/>
            <person name="Miller P.J."/>
            <person name="Scott M.A."/>
            <person name="Spackman E."/>
            <person name="Goraichik I."/>
            <person name="Dimitrov K.M."/>
            <person name="Suarez D.L."/>
            <person name="Swayne D.E."/>
        </authorList>
    </citation>
    <scope>NUCLEOTIDE SEQUENCE [LARGE SCALE GENOMIC DNA]</scope>
    <source>
        <strain evidence="2 3">CECT 8287</strain>
    </source>
</reference>
<evidence type="ECO:0000313" key="3">
    <source>
        <dbReference type="Proteomes" id="UP000193827"/>
    </source>
</evidence>
<sequence length="85" mass="9616">MTTPSDEIRALRDTVGQLADQLTRIGVGPKLMTTPECAEFLGVGKDVMFEWRKSGEGPPYLHITARTLRYDRDAVLEWARSHEVK</sequence>
<keyword evidence="3" id="KW-1185">Reference proteome</keyword>
<dbReference type="Pfam" id="PF12728">
    <property type="entry name" value="HTH_17"/>
    <property type="match status" value="1"/>
</dbReference>
<name>A0A1Y5TPE4_9RHOB</name>
<dbReference type="Proteomes" id="UP000193827">
    <property type="component" value="Unassembled WGS sequence"/>
</dbReference>
<protein>
    <submittedName>
        <fullName evidence="2">Helix-turn-helix domain protein</fullName>
    </submittedName>
</protein>
<dbReference type="EMBL" id="FWFL01000013">
    <property type="protein sequence ID" value="SLN66610.1"/>
    <property type="molecule type" value="Genomic_DNA"/>
</dbReference>